<reference evidence="2" key="1">
    <citation type="journal article" date="2019" name="Int. J. Syst. Evol. Microbiol.">
        <title>The Global Catalogue of Microorganisms (GCM) 10K type strain sequencing project: providing services to taxonomists for standard genome sequencing and annotation.</title>
        <authorList>
            <consortium name="The Broad Institute Genomics Platform"/>
            <consortium name="The Broad Institute Genome Sequencing Center for Infectious Disease"/>
            <person name="Wu L."/>
            <person name="Ma J."/>
        </authorList>
    </citation>
    <scope>NUCLEOTIDE SEQUENCE [LARGE SCALE GENOMIC DNA]</scope>
    <source>
        <strain evidence="2">CGMCC 1.12404</strain>
    </source>
</reference>
<dbReference type="RefSeq" id="WP_188433361.1">
    <property type="nucleotide sequence ID" value="NZ_BMEX01000017.1"/>
</dbReference>
<name>A0ABQ1H1X7_9BACL</name>
<organism evidence="1 2">
    <name type="scientific">Kroppenstedtia guangzhouensis</name>
    <dbReference type="NCBI Taxonomy" id="1274356"/>
    <lineage>
        <taxon>Bacteria</taxon>
        <taxon>Bacillati</taxon>
        <taxon>Bacillota</taxon>
        <taxon>Bacilli</taxon>
        <taxon>Bacillales</taxon>
        <taxon>Thermoactinomycetaceae</taxon>
        <taxon>Kroppenstedtia</taxon>
    </lineage>
</organism>
<accession>A0ABQ1H1X7</accession>
<evidence type="ECO:0000313" key="1">
    <source>
        <dbReference type="EMBL" id="GGA55080.1"/>
    </source>
</evidence>
<comment type="caution">
    <text evidence="1">The sequence shown here is derived from an EMBL/GenBank/DDBJ whole genome shotgun (WGS) entry which is preliminary data.</text>
</comment>
<evidence type="ECO:0000313" key="2">
    <source>
        <dbReference type="Proteomes" id="UP000617979"/>
    </source>
</evidence>
<sequence>MKPIATGLVLVALELMVSSIPDGGKYKVRSSFFHPMIGMDLITDIFKVWRRDKL</sequence>
<proteinExistence type="predicted"/>
<gene>
    <name evidence="1" type="ORF">GCM10007416_30380</name>
</gene>
<keyword evidence="2" id="KW-1185">Reference proteome</keyword>
<dbReference type="Proteomes" id="UP000617979">
    <property type="component" value="Unassembled WGS sequence"/>
</dbReference>
<dbReference type="EMBL" id="BMEX01000017">
    <property type="protein sequence ID" value="GGA55080.1"/>
    <property type="molecule type" value="Genomic_DNA"/>
</dbReference>
<protein>
    <submittedName>
        <fullName evidence="1">Uncharacterized protein</fullName>
    </submittedName>
</protein>